<evidence type="ECO:0000256" key="10">
    <source>
        <dbReference type="SAM" id="SignalP"/>
    </source>
</evidence>
<evidence type="ECO:0000256" key="5">
    <source>
        <dbReference type="ARBA" id="ARBA00022984"/>
    </source>
</evidence>
<dbReference type="GO" id="GO:0006508">
    <property type="term" value="P:proteolysis"/>
    <property type="evidence" value="ECO:0007669"/>
    <property type="project" value="InterPro"/>
</dbReference>
<dbReference type="RefSeq" id="WP_151534638.1">
    <property type="nucleotide sequence ID" value="NZ_WBOS01000003.1"/>
</dbReference>
<evidence type="ECO:0000256" key="3">
    <source>
        <dbReference type="ARBA" id="ARBA00022801"/>
    </source>
</evidence>
<evidence type="ECO:0000256" key="6">
    <source>
        <dbReference type="ARBA" id="ARBA00023316"/>
    </source>
</evidence>
<dbReference type="GO" id="GO:0008360">
    <property type="term" value="P:regulation of cell shape"/>
    <property type="evidence" value="ECO:0007669"/>
    <property type="project" value="UniProtKB-KW"/>
</dbReference>
<evidence type="ECO:0000313" key="14">
    <source>
        <dbReference type="Proteomes" id="UP000481030"/>
    </source>
</evidence>
<dbReference type="InterPro" id="IPR001967">
    <property type="entry name" value="Peptidase_S11_N"/>
</dbReference>
<sequence>MRKIKFILAFMVAAAFLFPSATVKAMNEPKTIQAFEEPYFISYNGNESLAEGKLITYDGKTYIPLLDVSNLLGLTFGSSSENIYLSGSPAISLNKNAHALPKEPIESTNALKVNPAISTYAGIVLENGNNSVPVFSKNAQKKLYPASTTKIMTMLLALENGDLKETVTIGSGVATVPFDSSKAGVKPGDRMTLEQLLYALMLPSGNDAAVAVAEHIGGSVDQFVKMMNNRAKELGAMNTSFTNPHGYHHPNLYTTASDLALIVREAAKNPAFLKITGTPTYTATYKSKEGKTITKTWKNTNKLVQTSTPFYLSSIKAGKTGYTGEARYNLVSIATIGKRQYIIVLLRGEKDQGYKDTKNLVNAIQAKQSKMIDKRTTMNIFPFTNKLYVNDLEMSTNSNLFIKDGQPYIATDSIKELSPIFSSVKVSQSPTLKASFNQDLIPLGQGEAVIQNGRMLVPIRSFSEKANLTLHWDQKNKTVTANSADILIEMKINSKTATVNGKKVELDVPPTILNGRTLLPLRFISESIGATVDWGRARTLYLY</sequence>
<dbReference type="GO" id="GO:0071555">
    <property type="term" value="P:cell wall organization"/>
    <property type="evidence" value="ECO:0007669"/>
    <property type="project" value="UniProtKB-KW"/>
</dbReference>
<evidence type="ECO:0000256" key="7">
    <source>
        <dbReference type="PIRSR" id="PIRSR618044-1"/>
    </source>
</evidence>
<reference evidence="13 14" key="1">
    <citation type="journal article" date="2016" name="Antonie Van Leeuwenhoek">
        <title>Bacillus depressus sp. nov., isolated from soil of a sunflower field.</title>
        <authorList>
            <person name="Wei X."/>
            <person name="Xin D."/>
            <person name="Xin Y."/>
            <person name="Zhang H."/>
            <person name="Wang T."/>
            <person name="Zhang J."/>
        </authorList>
    </citation>
    <scope>NUCLEOTIDE SEQUENCE [LARGE SCALE GENOMIC DNA]</scope>
    <source>
        <strain evidence="13 14">BZ1</strain>
    </source>
</reference>
<dbReference type="Proteomes" id="UP000481030">
    <property type="component" value="Unassembled WGS sequence"/>
</dbReference>
<keyword evidence="5" id="KW-0573">Peptidoglycan synthesis</keyword>
<dbReference type="InterPro" id="IPR012854">
    <property type="entry name" value="Cu_amine_oxidase-like_N"/>
</dbReference>
<keyword evidence="3" id="KW-0378">Hydrolase</keyword>
<name>A0A6L3V626_9BACI</name>
<evidence type="ECO:0000256" key="4">
    <source>
        <dbReference type="ARBA" id="ARBA00022960"/>
    </source>
</evidence>
<comment type="similarity">
    <text evidence="1 9">Belongs to the peptidase S11 family.</text>
</comment>
<keyword evidence="2 10" id="KW-0732">Signal</keyword>
<protein>
    <recommendedName>
        <fullName evidence="15">D-alanyl-D-alanine carboxypeptidase</fullName>
    </recommendedName>
</protein>
<feature type="signal peptide" evidence="10">
    <location>
        <begin position="1"/>
        <end position="25"/>
    </location>
</feature>
<feature type="domain" description="Peptidase S11 D-alanyl-D-alanine carboxypeptidase A N-terminal" evidence="11">
    <location>
        <begin position="115"/>
        <end position="347"/>
    </location>
</feature>
<evidence type="ECO:0000313" key="13">
    <source>
        <dbReference type="EMBL" id="KAB2336684.1"/>
    </source>
</evidence>
<keyword evidence="4" id="KW-0133">Cell shape</keyword>
<proteinExistence type="inferred from homology"/>
<dbReference type="InterPro" id="IPR036582">
    <property type="entry name" value="Mao_N_sf"/>
</dbReference>
<dbReference type="GO" id="GO:0009252">
    <property type="term" value="P:peptidoglycan biosynthetic process"/>
    <property type="evidence" value="ECO:0007669"/>
    <property type="project" value="UniProtKB-KW"/>
</dbReference>
<evidence type="ECO:0000259" key="12">
    <source>
        <dbReference type="Pfam" id="PF07833"/>
    </source>
</evidence>
<organism evidence="13 14">
    <name type="scientific">Cytobacillus depressus</name>
    <dbReference type="NCBI Taxonomy" id="1602942"/>
    <lineage>
        <taxon>Bacteria</taxon>
        <taxon>Bacillati</taxon>
        <taxon>Bacillota</taxon>
        <taxon>Bacilli</taxon>
        <taxon>Bacillales</taxon>
        <taxon>Bacillaceae</taxon>
        <taxon>Cytobacillus</taxon>
    </lineage>
</organism>
<dbReference type="InterPro" id="IPR018044">
    <property type="entry name" value="Peptidase_S11"/>
</dbReference>
<evidence type="ECO:0000256" key="8">
    <source>
        <dbReference type="PIRSR" id="PIRSR618044-2"/>
    </source>
</evidence>
<evidence type="ECO:0000256" key="2">
    <source>
        <dbReference type="ARBA" id="ARBA00022729"/>
    </source>
</evidence>
<dbReference type="PANTHER" id="PTHR21581">
    <property type="entry name" value="D-ALANYL-D-ALANINE CARBOXYPEPTIDASE"/>
    <property type="match status" value="1"/>
</dbReference>
<dbReference type="PRINTS" id="PR00725">
    <property type="entry name" value="DADACBPTASE1"/>
</dbReference>
<feature type="active site" evidence="7">
    <location>
        <position position="204"/>
    </location>
</feature>
<dbReference type="Gene3D" id="3.30.457.10">
    <property type="entry name" value="Copper amine oxidase-like, N-terminal domain"/>
    <property type="match status" value="1"/>
</dbReference>
<feature type="chain" id="PRO_5027070727" description="D-alanyl-D-alanine carboxypeptidase" evidence="10">
    <location>
        <begin position="26"/>
        <end position="543"/>
    </location>
</feature>
<dbReference type="OrthoDB" id="9791132at2"/>
<dbReference type="SUPFAM" id="SSF55383">
    <property type="entry name" value="Copper amine oxidase, domain N"/>
    <property type="match status" value="1"/>
</dbReference>
<dbReference type="SUPFAM" id="SSF56601">
    <property type="entry name" value="beta-lactamase/transpeptidase-like"/>
    <property type="match status" value="1"/>
</dbReference>
<dbReference type="AlphaFoldDB" id="A0A6L3V626"/>
<keyword evidence="14" id="KW-1185">Reference proteome</keyword>
<dbReference type="Gene3D" id="3.40.710.10">
    <property type="entry name" value="DD-peptidase/beta-lactamase superfamily"/>
    <property type="match status" value="1"/>
</dbReference>
<evidence type="ECO:0000256" key="1">
    <source>
        <dbReference type="ARBA" id="ARBA00007164"/>
    </source>
</evidence>
<comment type="caution">
    <text evidence="13">The sequence shown here is derived from an EMBL/GenBank/DDBJ whole genome shotgun (WGS) entry which is preliminary data.</text>
</comment>
<feature type="active site" description="Proton acceptor" evidence="7">
    <location>
        <position position="150"/>
    </location>
</feature>
<feature type="domain" description="Copper amine oxidase-like N-terminal" evidence="12">
    <location>
        <begin position="446"/>
        <end position="538"/>
    </location>
</feature>
<evidence type="ECO:0008006" key="15">
    <source>
        <dbReference type="Google" id="ProtNLM"/>
    </source>
</evidence>
<dbReference type="InterPro" id="IPR012338">
    <property type="entry name" value="Beta-lactam/transpept-like"/>
</dbReference>
<accession>A0A6L3V626</accession>
<feature type="binding site" evidence="8">
    <location>
        <position position="319"/>
    </location>
    <ligand>
        <name>substrate</name>
    </ligand>
</feature>
<evidence type="ECO:0000256" key="9">
    <source>
        <dbReference type="RuleBase" id="RU004016"/>
    </source>
</evidence>
<feature type="active site" description="Acyl-ester intermediate" evidence="7">
    <location>
        <position position="147"/>
    </location>
</feature>
<dbReference type="Pfam" id="PF00768">
    <property type="entry name" value="Peptidase_S11"/>
    <property type="match status" value="1"/>
</dbReference>
<gene>
    <name evidence="13" type="ORF">F7731_09995</name>
</gene>
<evidence type="ECO:0000259" key="11">
    <source>
        <dbReference type="Pfam" id="PF00768"/>
    </source>
</evidence>
<keyword evidence="6" id="KW-0961">Cell wall biogenesis/degradation</keyword>
<dbReference type="EMBL" id="WBOS01000003">
    <property type="protein sequence ID" value="KAB2336684.1"/>
    <property type="molecule type" value="Genomic_DNA"/>
</dbReference>
<dbReference type="GO" id="GO:0009002">
    <property type="term" value="F:serine-type D-Ala-D-Ala carboxypeptidase activity"/>
    <property type="evidence" value="ECO:0007669"/>
    <property type="project" value="InterPro"/>
</dbReference>
<dbReference type="Pfam" id="PF07833">
    <property type="entry name" value="Cu_amine_oxidN1"/>
    <property type="match status" value="1"/>
</dbReference>
<dbReference type="PANTHER" id="PTHR21581:SF33">
    <property type="entry name" value="D-ALANYL-D-ALANINE CARBOXYPEPTIDASE DACB"/>
    <property type="match status" value="1"/>
</dbReference>